<dbReference type="Proteomes" id="UP000697107">
    <property type="component" value="Unassembled WGS sequence"/>
</dbReference>
<evidence type="ECO:0000256" key="1">
    <source>
        <dbReference type="SAM" id="MobiDB-lite"/>
    </source>
</evidence>
<feature type="region of interest" description="Disordered" evidence="1">
    <location>
        <begin position="74"/>
        <end position="93"/>
    </location>
</feature>
<reference evidence="3" key="1">
    <citation type="submission" date="2018-10" db="EMBL/GenBank/DDBJ databases">
        <title>Effector identification in a new, highly contiguous assembly of the strawberry crown rot pathogen Phytophthora cactorum.</title>
        <authorList>
            <person name="Armitage A.D."/>
            <person name="Nellist C.F."/>
            <person name="Bates H."/>
            <person name="Vickerstaff R.J."/>
            <person name="Harrison R.J."/>
        </authorList>
    </citation>
    <scope>NUCLEOTIDE SEQUENCE</scope>
    <source>
        <strain evidence="3">P415</strain>
    </source>
</reference>
<evidence type="ECO:0000313" key="3">
    <source>
        <dbReference type="EMBL" id="KAG2984306.1"/>
    </source>
</evidence>
<evidence type="ECO:0000256" key="2">
    <source>
        <dbReference type="SAM" id="SignalP"/>
    </source>
</evidence>
<comment type="caution">
    <text evidence="3">The sequence shown here is derived from an EMBL/GenBank/DDBJ whole genome shotgun (WGS) entry which is preliminary data.</text>
</comment>
<dbReference type="AlphaFoldDB" id="A0A8T1GA22"/>
<feature type="region of interest" description="Disordered" evidence="1">
    <location>
        <begin position="32"/>
        <end position="60"/>
    </location>
</feature>
<feature type="signal peptide" evidence="2">
    <location>
        <begin position="1"/>
        <end position="20"/>
    </location>
</feature>
<dbReference type="EMBL" id="RCML01000236">
    <property type="protein sequence ID" value="KAG2984306.1"/>
    <property type="molecule type" value="Genomic_DNA"/>
</dbReference>
<protein>
    <recommendedName>
        <fullName evidence="5">RxLR effector protein</fullName>
    </recommendedName>
</protein>
<proteinExistence type="predicted"/>
<organism evidence="3 4">
    <name type="scientific">Phytophthora cactorum</name>
    <dbReference type="NCBI Taxonomy" id="29920"/>
    <lineage>
        <taxon>Eukaryota</taxon>
        <taxon>Sar</taxon>
        <taxon>Stramenopiles</taxon>
        <taxon>Oomycota</taxon>
        <taxon>Peronosporomycetes</taxon>
        <taxon>Peronosporales</taxon>
        <taxon>Peronosporaceae</taxon>
        <taxon>Phytophthora</taxon>
    </lineage>
</organism>
<accession>A0A8T1GA22</accession>
<keyword evidence="2" id="KW-0732">Signal</keyword>
<feature type="chain" id="PRO_5035854486" description="RxLR effector protein" evidence="2">
    <location>
        <begin position="21"/>
        <end position="93"/>
    </location>
</feature>
<evidence type="ECO:0000313" key="4">
    <source>
        <dbReference type="Proteomes" id="UP000697107"/>
    </source>
</evidence>
<evidence type="ECO:0008006" key="5">
    <source>
        <dbReference type="Google" id="ProtNLM"/>
    </source>
</evidence>
<name>A0A8T1GA22_9STRA</name>
<gene>
    <name evidence="3" type="ORF">PC118_g8934</name>
</gene>
<feature type="compositionally biased region" description="Low complexity" evidence="1">
    <location>
        <begin position="39"/>
        <end position="60"/>
    </location>
</feature>
<sequence length="93" mass="9919">MKVFAHSLVVIALLVAAVDGFDVNLNDYTQQSEASQVGQVSPASQVSDDSPSQVDPLQQDDGCTLSGSYIQVAHTSSSRAPRRSDKSFGMARF</sequence>